<gene>
    <name evidence="3" type="ORF">GCM10009727_02520</name>
</gene>
<dbReference type="PANTHER" id="PTHR37981">
    <property type="entry name" value="LIPASE 2"/>
    <property type="match status" value="1"/>
</dbReference>
<protein>
    <recommendedName>
        <fullName evidence="2">SGNH hydrolase-type esterase domain-containing protein</fullName>
    </recommendedName>
</protein>
<dbReference type="SUPFAM" id="SSF52266">
    <property type="entry name" value="SGNH hydrolase"/>
    <property type="match status" value="1"/>
</dbReference>
<accession>A0ABP5JLR1</accession>
<evidence type="ECO:0000256" key="1">
    <source>
        <dbReference type="SAM" id="Phobius"/>
    </source>
</evidence>
<dbReference type="Proteomes" id="UP001501020">
    <property type="component" value="Unassembled WGS sequence"/>
</dbReference>
<proteinExistence type="predicted"/>
<keyword evidence="1" id="KW-0812">Transmembrane</keyword>
<dbReference type="Pfam" id="PF13472">
    <property type="entry name" value="Lipase_GDSL_2"/>
    <property type="match status" value="1"/>
</dbReference>
<dbReference type="Gene3D" id="3.40.50.1110">
    <property type="entry name" value="SGNH hydrolase"/>
    <property type="match status" value="1"/>
</dbReference>
<evidence type="ECO:0000313" key="4">
    <source>
        <dbReference type="Proteomes" id="UP001501020"/>
    </source>
</evidence>
<feature type="transmembrane region" description="Helical" evidence="1">
    <location>
        <begin position="28"/>
        <end position="49"/>
    </location>
</feature>
<evidence type="ECO:0000313" key="3">
    <source>
        <dbReference type="EMBL" id="GAA2118987.1"/>
    </source>
</evidence>
<keyword evidence="1" id="KW-1133">Transmembrane helix</keyword>
<dbReference type="PANTHER" id="PTHR37981:SF1">
    <property type="entry name" value="SGNH HYDROLASE-TYPE ESTERASE DOMAIN-CONTAINING PROTEIN"/>
    <property type="match status" value="1"/>
</dbReference>
<dbReference type="InterPro" id="IPR036514">
    <property type="entry name" value="SGNH_hydro_sf"/>
</dbReference>
<keyword evidence="4" id="KW-1185">Reference proteome</keyword>
<organism evidence="3 4">
    <name type="scientific">Actinomadura napierensis</name>
    <dbReference type="NCBI Taxonomy" id="267854"/>
    <lineage>
        <taxon>Bacteria</taxon>
        <taxon>Bacillati</taxon>
        <taxon>Actinomycetota</taxon>
        <taxon>Actinomycetes</taxon>
        <taxon>Streptosporangiales</taxon>
        <taxon>Thermomonosporaceae</taxon>
        <taxon>Actinomadura</taxon>
    </lineage>
</organism>
<evidence type="ECO:0000259" key="2">
    <source>
        <dbReference type="Pfam" id="PF13472"/>
    </source>
</evidence>
<feature type="transmembrane region" description="Helical" evidence="1">
    <location>
        <begin position="136"/>
        <end position="157"/>
    </location>
</feature>
<keyword evidence="1" id="KW-0472">Membrane</keyword>
<comment type="caution">
    <text evidence="3">The sequence shown here is derived from an EMBL/GenBank/DDBJ whole genome shotgun (WGS) entry which is preliminary data.</text>
</comment>
<dbReference type="InterPro" id="IPR013830">
    <property type="entry name" value="SGNH_hydro"/>
</dbReference>
<dbReference type="InterPro" id="IPR037460">
    <property type="entry name" value="SEST-like"/>
</dbReference>
<reference evidence="4" key="1">
    <citation type="journal article" date="2019" name="Int. J. Syst. Evol. Microbiol.">
        <title>The Global Catalogue of Microorganisms (GCM) 10K type strain sequencing project: providing services to taxonomists for standard genome sequencing and annotation.</title>
        <authorList>
            <consortium name="The Broad Institute Genomics Platform"/>
            <consortium name="The Broad Institute Genome Sequencing Center for Infectious Disease"/>
            <person name="Wu L."/>
            <person name="Ma J."/>
        </authorList>
    </citation>
    <scope>NUCLEOTIDE SEQUENCE [LARGE SCALE GENOMIC DNA]</scope>
    <source>
        <strain evidence="4">JCM 13850</strain>
    </source>
</reference>
<sequence length="482" mass="51202">MQLIKSGKDRTVTGRPGPSSGWRRRLRILLNAVVFLFLCGLSIWLAVLITPMQTVEAAGQTVQVGAASPRLSGSGPGEVDLFGQTIETRPQFSGPIRPRLKLTHITLNAQVSQFARDGDHGTLQLSARLTGGWRRYLLWETLIAAGFAALLIAAATGWQRRPGGTKVKVLAAGVLCVLGANSVCVYLLASSTPKVLKRVDSVEDLVGRAPSSPVRPARGPVLDDVNAVVIGDSTAAAMGNPLVDDPEALDRACKRSRDSYAVYLAQTNRWNVLNLACSGATVAAGVLDVQNVGDQVAPPQLAVAQRAMKASVVIVSIGANDVRWAELTKLCLAAKACDDRASTAYYQQRLDAFAKDYYDLLGQLKQLPQHPTVLVNQYYDPFGDDAGCLKPQGVDQRMADALRGRLADMNALLDKGARAFGYRSVPQHFSGHGLCSERPFVQGTGAEAPLHPTAAGELAIALADQQALTSSAPQAAPASPNP</sequence>
<dbReference type="EMBL" id="BAAAMR010000001">
    <property type="protein sequence ID" value="GAA2118987.1"/>
    <property type="molecule type" value="Genomic_DNA"/>
</dbReference>
<feature type="transmembrane region" description="Helical" evidence="1">
    <location>
        <begin position="169"/>
        <end position="189"/>
    </location>
</feature>
<name>A0ABP5JLR1_9ACTN</name>
<feature type="domain" description="SGNH hydrolase-type esterase" evidence="2">
    <location>
        <begin position="229"/>
        <end position="456"/>
    </location>
</feature>